<organism evidence="2 3">
    <name type="scientific">Oleoguttula mirabilis</name>
    <dbReference type="NCBI Taxonomy" id="1507867"/>
    <lineage>
        <taxon>Eukaryota</taxon>
        <taxon>Fungi</taxon>
        <taxon>Dikarya</taxon>
        <taxon>Ascomycota</taxon>
        <taxon>Pezizomycotina</taxon>
        <taxon>Dothideomycetes</taxon>
        <taxon>Dothideomycetidae</taxon>
        <taxon>Mycosphaerellales</taxon>
        <taxon>Teratosphaeriaceae</taxon>
        <taxon>Oleoguttula</taxon>
    </lineage>
</organism>
<proteinExistence type="predicted"/>
<dbReference type="EMBL" id="JAVFHQ010000009">
    <property type="protein sequence ID" value="KAK4547908.1"/>
    <property type="molecule type" value="Genomic_DNA"/>
</dbReference>
<evidence type="ECO:0000259" key="1">
    <source>
        <dbReference type="Pfam" id="PF26640"/>
    </source>
</evidence>
<name>A0AAV9JS88_9PEZI</name>
<evidence type="ECO:0000313" key="2">
    <source>
        <dbReference type="EMBL" id="KAK4547908.1"/>
    </source>
</evidence>
<evidence type="ECO:0000313" key="3">
    <source>
        <dbReference type="Proteomes" id="UP001324427"/>
    </source>
</evidence>
<dbReference type="AlphaFoldDB" id="A0AAV9JS88"/>
<reference evidence="2 3" key="1">
    <citation type="submission" date="2021-11" db="EMBL/GenBank/DDBJ databases">
        <title>Black yeast isolated from Biological Soil Crust.</title>
        <authorList>
            <person name="Kurbessoian T."/>
        </authorList>
    </citation>
    <scope>NUCLEOTIDE SEQUENCE [LARGE SCALE GENOMIC DNA]</scope>
    <source>
        <strain evidence="2 3">CCFEE 5522</strain>
    </source>
</reference>
<dbReference type="PANTHER" id="PTHR10622">
    <property type="entry name" value="HET DOMAIN-CONTAINING PROTEIN"/>
    <property type="match status" value="1"/>
</dbReference>
<protein>
    <recommendedName>
        <fullName evidence="1">DUF8212 domain-containing protein</fullName>
    </recommendedName>
</protein>
<accession>A0AAV9JS88</accession>
<comment type="caution">
    <text evidence="2">The sequence shown here is derived from an EMBL/GenBank/DDBJ whole genome shotgun (WGS) entry which is preliminary data.</text>
</comment>
<keyword evidence="3" id="KW-1185">Reference proteome</keyword>
<dbReference type="Proteomes" id="UP001324427">
    <property type="component" value="Unassembled WGS sequence"/>
</dbReference>
<gene>
    <name evidence="2" type="ORF">LTR36_010627</name>
</gene>
<sequence>MMAHRATTRPEDKAYSLLGLFNVNLPLLYGEGGHRAFFRLQEEIIKISSDHSIFAWNYNFAETSGSLLAWSPLNFLNGAQIVQDYDITRDNSYTLTNSGLRITLPVLPGERRGDYLAVLNCRLRNDYTKVLTLKLQTQGSEDGREGDKVFHVTTRWRGQNMYFTGVNRPGSRLKALDMAKHIAALATAGKTTMTIARQPGLSSVSSSSWRVSKAWCRIDSTLRSSGLTICDAYPREHWNEQATFLALPMYRNWKHQMDGGLLFSHPFLPQGTKLAVCFACKESRICPTVLMVRQASASTLEDICSWLELEPVKWFAEKARYLPDHGLVRLNDTAVMQFDMTVADVVGEMVLSITFSAAQKVDYSWLATWENYAETVRSAIAAKMMFSLP</sequence>
<feature type="domain" description="DUF8212" evidence="1">
    <location>
        <begin position="35"/>
        <end position="60"/>
    </location>
</feature>
<dbReference type="Pfam" id="PF26640">
    <property type="entry name" value="DUF8212"/>
    <property type="match status" value="1"/>
</dbReference>
<dbReference type="InterPro" id="IPR058525">
    <property type="entry name" value="DUF8212"/>
</dbReference>
<dbReference type="PANTHER" id="PTHR10622:SF10">
    <property type="entry name" value="HET DOMAIN-CONTAINING PROTEIN"/>
    <property type="match status" value="1"/>
</dbReference>